<accession>A0A6S6THR9</accession>
<name>A0A6S6THR9_9BACT</name>
<dbReference type="EMBL" id="CACVAZ010000096">
    <property type="protein sequence ID" value="CAA6815002.1"/>
    <property type="molecule type" value="Genomic_DNA"/>
</dbReference>
<keyword evidence="1" id="KW-0812">Transmembrane</keyword>
<protein>
    <submittedName>
        <fullName evidence="2">Uncharacterized protein</fullName>
    </submittedName>
</protein>
<reference evidence="2" key="1">
    <citation type="submission" date="2020-01" db="EMBL/GenBank/DDBJ databases">
        <authorList>
            <person name="Meier V. D."/>
            <person name="Meier V D."/>
        </authorList>
    </citation>
    <scope>NUCLEOTIDE SEQUENCE</scope>
    <source>
        <strain evidence="2">HLG_WM_MAG_02</strain>
    </source>
</reference>
<keyword evidence="1" id="KW-0472">Membrane</keyword>
<feature type="transmembrane region" description="Helical" evidence="1">
    <location>
        <begin position="27"/>
        <end position="45"/>
    </location>
</feature>
<dbReference type="AlphaFoldDB" id="A0A6S6THR9"/>
<proteinExistence type="predicted"/>
<evidence type="ECO:0000256" key="1">
    <source>
        <dbReference type="SAM" id="Phobius"/>
    </source>
</evidence>
<sequence length="70" mass="7894">MKLTGEPTMDQIDDYDNKETPEKRKTIRIIIIALLIIGAISYALIKYNSTMPDDYIGTTEEPGIVSTKVF</sequence>
<keyword evidence="1" id="KW-1133">Transmembrane helix</keyword>
<evidence type="ECO:0000313" key="2">
    <source>
        <dbReference type="EMBL" id="CAA6815002.1"/>
    </source>
</evidence>
<organism evidence="2">
    <name type="scientific">uncultured Sulfurovum sp</name>
    <dbReference type="NCBI Taxonomy" id="269237"/>
    <lineage>
        <taxon>Bacteria</taxon>
        <taxon>Pseudomonadati</taxon>
        <taxon>Campylobacterota</taxon>
        <taxon>Epsilonproteobacteria</taxon>
        <taxon>Campylobacterales</taxon>
        <taxon>Sulfurovaceae</taxon>
        <taxon>Sulfurovum</taxon>
        <taxon>environmental samples</taxon>
    </lineage>
</organism>
<gene>
    <name evidence="2" type="ORF">HELGO_WM42564</name>
</gene>